<protein>
    <submittedName>
        <fullName evidence="1">Head protein</fullName>
    </submittedName>
</protein>
<dbReference type="Pfam" id="PF25622">
    <property type="entry name" value="Phi29_MCP"/>
    <property type="match status" value="1"/>
</dbReference>
<reference evidence="1" key="1">
    <citation type="journal article" date="2021" name="Proc. Natl. Acad. Sci. U.S.A.">
        <title>A Catalog of Tens of Thousands of Viruses from Human Metagenomes Reveals Hidden Associations with Chronic Diseases.</title>
        <authorList>
            <person name="Tisza M.J."/>
            <person name="Buck C.B."/>
        </authorList>
    </citation>
    <scope>NUCLEOTIDE SEQUENCE</scope>
    <source>
        <strain evidence="1">CtdKF3</strain>
    </source>
</reference>
<accession>A0A8S5PRY2</accession>
<name>A0A8S5PRY2_9CAUD</name>
<proteinExistence type="predicted"/>
<dbReference type="EMBL" id="BK015485">
    <property type="protein sequence ID" value="DAE09275.1"/>
    <property type="molecule type" value="Genomic_DNA"/>
</dbReference>
<organism evidence="1">
    <name type="scientific">Podoviridae sp. ctdKF3</name>
    <dbReference type="NCBI Taxonomy" id="2825261"/>
    <lineage>
        <taxon>Viruses</taxon>
        <taxon>Duplodnaviria</taxon>
        <taxon>Heunggongvirae</taxon>
        <taxon>Uroviricota</taxon>
        <taxon>Caudoviricetes</taxon>
    </lineage>
</organism>
<sequence length="428" mass="47879">MAVKGMSKSATPEIILNTIRANASSDYQERVPVATQQNIAEVGNAITNYEPTRNEFLNALINRIGMVIIQSRLYENPLREFKKGMLEFGKDIEEIFVEIAKAQSYNPEVAETEVFKRVIPDVKTIFHRMNRQDFYKVTISNDQLRTAFLSYRGIEDLIGRIVDSLYSGDNYDEFLLMKHLMLDYGDKGLFYPITVTAVTDEATAKKLTVKLRATAKTIGFMSPNYNAQGVHTFTPMEDIIIFMTPETEALMDVESLARAFNLEYADFLGRVVIVDDFGGLENVQALMVDRRWFMVYDTFFNFTEQYNAQGLYWNYFFHHWQVLSTSQFANAIAFTTETPAITSVTISPKTATVSKGQNVQFTTTVVATGMASEAISYNVTGAVSDNTTITSNGLLIVGSDETATELTVSAISIFDSSKNDSATITVTA</sequence>
<evidence type="ECO:0000313" key="1">
    <source>
        <dbReference type="EMBL" id="DAE09275.1"/>
    </source>
</evidence>